<gene>
    <name evidence="7" type="ORF">ENO08_00005</name>
</gene>
<dbReference type="SMART" id="SM00829">
    <property type="entry name" value="PKS_ER"/>
    <property type="match status" value="1"/>
</dbReference>
<dbReference type="InterPro" id="IPR002328">
    <property type="entry name" value="ADH_Zn_CS"/>
</dbReference>
<dbReference type="Pfam" id="PF00107">
    <property type="entry name" value="ADH_zinc_N"/>
    <property type="match status" value="1"/>
</dbReference>
<dbReference type="CDD" id="cd08284">
    <property type="entry name" value="FDH_like_2"/>
    <property type="match status" value="1"/>
</dbReference>
<name>A0A7V2F2H7_UNCEI</name>
<dbReference type="Proteomes" id="UP000886069">
    <property type="component" value="Unassembled WGS sequence"/>
</dbReference>
<feature type="domain" description="Enoyl reductase (ER)" evidence="6">
    <location>
        <begin position="7"/>
        <end position="333"/>
    </location>
</feature>
<dbReference type="PANTHER" id="PTHR42813:SF2">
    <property type="entry name" value="DEHYDROGENASE, ZINC-CONTAINING, PUTATIVE (AFU_ORTHOLOGUE AFUA_2G02810)-RELATED"/>
    <property type="match status" value="1"/>
</dbReference>
<evidence type="ECO:0000256" key="2">
    <source>
        <dbReference type="ARBA" id="ARBA00022723"/>
    </source>
</evidence>
<organism evidence="7">
    <name type="scientific">Eiseniibacteriota bacterium</name>
    <dbReference type="NCBI Taxonomy" id="2212470"/>
    <lineage>
        <taxon>Bacteria</taxon>
        <taxon>Candidatus Eiseniibacteriota</taxon>
    </lineage>
</organism>
<dbReference type="PANTHER" id="PTHR42813">
    <property type="entry name" value="ZINC-TYPE ALCOHOL DEHYDROGENASE-LIKE"/>
    <property type="match status" value="1"/>
</dbReference>
<evidence type="ECO:0000313" key="7">
    <source>
        <dbReference type="EMBL" id="HER42827.1"/>
    </source>
</evidence>
<dbReference type="Gene3D" id="3.90.180.10">
    <property type="entry name" value="Medium-chain alcohol dehydrogenases, catalytic domain"/>
    <property type="match status" value="1"/>
</dbReference>
<evidence type="ECO:0000259" key="6">
    <source>
        <dbReference type="SMART" id="SM00829"/>
    </source>
</evidence>
<comment type="caution">
    <text evidence="7">The sequence shown here is derived from an EMBL/GenBank/DDBJ whole genome shotgun (WGS) entry which is preliminary data.</text>
</comment>
<evidence type="ECO:0000256" key="1">
    <source>
        <dbReference type="ARBA" id="ARBA00001947"/>
    </source>
</evidence>
<dbReference type="Gene3D" id="3.40.50.720">
    <property type="entry name" value="NAD(P)-binding Rossmann-like Domain"/>
    <property type="match status" value="1"/>
</dbReference>
<dbReference type="InterPro" id="IPR020843">
    <property type="entry name" value="ER"/>
</dbReference>
<evidence type="ECO:0000256" key="4">
    <source>
        <dbReference type="ARBA" id="ARBA00023002"/>
    </source>
</evidence>
<dbReference type="SUPFAM" id="SSF51735">
    <property type="entry name" value="NAD(P)-binding Rossmann-fold domains"/>
    <property type="match status" value="1"/>
</dbReference>
<dbReference type="SUPFAM" id="SSF50129">
    <property type="entry name" value="GroES-like"/>
    <property type="match status" value="1"/>
</dbReference>
<dbReference type="InterPro" id="IPR036291">
    <property type="entry name" value="NAD(P)-bd_dom_sf"/>
</dbReference>
<proteinExistence type="inferred from homology"/>
<keyword evidence="2 5" id="KW-0479">Metal-binding</keyword>
<sequence>MKALVYQRARSITYESVPDPSIESPTDVIIRVSLTAVCGSDLHVYRGRESGQTPGTVMGHEFVGTIVEKGGEVTGFEVGDRVMSPFTTSCGECFFCRTGLTGRCVRGQLFGWRTGGGGLHGGQAELVRVPLADSTLMRIPDDLSDEEGLLLCDIFPTGYFCAEMAGVDGGGVYALFGCGPVGLLALMSARELGAERILAYDPVGYRLDFAARLGAEPIDPAGGEPSDAVRRAAGGLGVDAAMDAVGSETSLRTAFASIRPGGTLAVIGVQGDYPFPAPMAETYNKNLTYRVGRCPARHYMERLLPLVGEHRLPIISIITHRMPLEEGAEAYRIFDG</sequence>
<dbReference type="Pfam" id="PF08240">
    <property type="entry name" value="ADH_N"/>
    <property type="match status" value="1"/>
</dbReference>
<dbReference type="InterPro" id="IPR013149">
    <property type="entry name" value="ADH-like_C"/>
</dbReference>
<comment type="cofactor">
    <cofactor evidence="1 5">
        <name>Zn(2+)</name>
        <dbReference type="ChEBI" id="CHEBI:29105"/>
    </cofactor>
</comment>
<dbReference type="EMBL" id="DSEC01000001">
    <property type="protein sequence ID" value="HER42827.1"/>
    <property type="molecule type" value="Genomic_DNA"/>
</dbReference>
<evidence type="ECO:0000256" key="3">
    <source>
        <dbReference type="ARBA" id="ARBA00022833"/>
    </source>
</evidence>
<dbReference type="PROSITE" id="PS00059">
    <property type="entry name" value="ADH_ZINC"/>
    <property type="match status" value="1"/>
</dbReference>
<keyword evidence="3 5" id="KW-0862">Zinc</keyword>
<accession>A0A7V2F2H7</accession>
<dbReference type="InterPro" id="IPR011032">
    <property type="entry name" value="GroES-like_sf"/>
</dbReference>
<evidence type="ECO:0000256" key="5">
    <source>
        <dbReference type="RuleBase" id="RU361277"/>
    </source>
</evidence>
<reference evidence="7" key="1">
    <citation type="journal article" date="2020" name="mSystems">
        <title>Genome- and Community-Level Interaction Insights into Carbon Utilization and Element Cycling Functions of Hydrothermarchaeota in Hydrothermal Sediment.</title>
        <authorList>
            <person name="Zhou Z."/>
            <person name="Liu Y."/>
            <person name="Xu W."/>
            <person name="Pan J."/>
            <person name="Luo Z.H."/>
            <person name="Li M."/>
        </authorList>
    </citation>
    <scope>NUCLEOTIDE SEQUENCE [LARGE SCALE GENOMIC DNA]</scope>
    <source>
        <strain evidence="7">SpSt-1233</strain>
    </source>
</reference>
<dbReference type="GO" id="GO:0008270">
    <property type="term" value="F:zinc ion binding"/>
    <property type="evidence" value="ECO:0007669"/>
    <property type="project" value="InterPro"/>
</dbReference>
<protein>
    <recommendedName>
        <fullName evidence="6">Enoyl reductase (ER) domain-containing protein</fullName>
    </recommendedName>
</protein>
<dbReference type="AlphaFoldDB" id="A0A7V2F2H7"/>
<dbReference type="GO" id="GO:0016491">
    <property type="term" value="F:oxidoreductase activity"/>
    <property type="evidence" value="ECO:0007669"/>
    <property type="project" value="UniProtKB-KW"/>
</dbReference>
<comment type="similarity">
    <text evidence="5">Belongs to the zinc-containing alcohol dehydrogenase family.</text>
</comment>
<dbReference type="InterPro" id="IPR013154">
    <property type="entry name" value="ADH-like_N"/>
</dbReference>
<feature type="non-terminal residue" evidence="7">
    <location>
        <position position="336"/>
    </location>
</feature>
<keyword evidence="4" id="KW-0560">Oxidoreductase</keyword>